<evidence type="ECO:0000256" key="1">
    <source>
        <dbReference type="SAM" id="MobiDB-lite"/>
    </source>
</evidence>
<reference evidence="4" key="1">
    <citation type="journal article" date="2016" name="Genome Announc.">
        <title>Draft genome sequences of fungus Aspergillus calidoustus.</title>
        <authorList>
            <person name="Horn F."/>
            <person name="Linde J."/>
            <person name="Mattern D.J."/>
            <person name="Walther G."/>
            <person name="Guthke R."/>
            <person name="Scherlach K."/>
            <person name="Martin K."/>
            <person name="Brakhage A.A."/>
            <person name="Petzke L."/>
            <person name="Valiante V."/>
        </authorList>
    </citation>
    <scope>NUCLEOTIDE SEQUENCE [LARGE SCALE GENOMIC DNA]</scope>
    <source>
        <strain evidence="4">SF006504</strain>
    </source>
</reference>
<name>A0A0U4YY70_ASPCI</name>
<feature type="region of interest" description="Disordered" evidence="1">
    <location>
        <begin position="163"/>
        <end position="183"/>
    </location>
</feature>
<dbReference type="EMBL" id="CDMC01000003">
    <property type="protein sequence ID" value="CEL02117.1"/>
    <property type="molecule type" value="Genomic_DNA"/>
</dbReference>
<feature type="transmembrane region" description="Helical" evidence="2">
    <location>
        <begin position="73"/>
        <end position="93"/>
    </location>
</feature>
<dbReference type="Proteomes" id="UP000054771">
    <property type="component" value="Unassembled WGS sequence"/>
</dbReference>
<keyword evidence="2" id="KW-0812">Transmembrane</keyword>
<evidence type="ECO:0000256" key="2">
    <source>
        <dbReference type="SAM" id="Phobius"/>
    </source>
</evidence>
<keyword evidence="2" id="KW-1133">Transmembrane helix</keyword>
<protein>
    <submittedName>
        <fullName evidence="3">Uncharacterized protein</fullName>
    </submittedName>
</protein>
<keyword evidence="4" id="KW-1185">Reference proteome</keyword>
<feature type="transmembrane region" description="Helical" evidence="2">
    <location>
        <begin position="47"/>
        <end position="66"/>
    </location>
</feature>
<gene>
    <name evidence="3" type="ORF">ASPCAL03289</name>
</gene>
<evidence type="ECO:0000313" key="3">
    <source>
        <dbReference type="EMBL" id="CEL02117.1"/>
    </source>
</evidence>
<dbReference type="AlphaFoldDB" id="A0A0U4YY70"/>
<feature type="compositionally biased region" description="Basic residues" evidence="1">
    <location>
        <begin position="163"/>
        <end position="177"/>
    </location>
</feature>
<organism evidence="3 4">
    <name type="scientific">Aspergillus calidoustus</name>
    <dbReference type="NCBI Taxonomy" id="454130"/>
    <lineage>
        <taxon>Eukaryota</taxon>
        <taxon>Fungi</taxon>
        <taxon>Dikarya</taxon>
        <taxon>Ascomycota</taxon>
        <taxon>Pezizomycotina</taxon>
        <taxon>Eurotiomycetes</taxon>
        <taxon>Eurotiomycetidae</taxon>
        <taxon>Eurotiales</taxon>
        <taxon>Aspergillaceae</taxon>
        <taxon>Aspergillus</taxon>
        <taxon>Aspergillus subgen. Nidulantes</taxon>
    </lineage>
</organism>
<accession>A0A0U4YY70</accession>
<proteinExistence type="predicted"/>
<dbReference type="OrthoDB" id="2991872at2759"/>
<evidence type="ECO:0000313" key="4">
    <source>
        <dbReference type="Proteomes" id="UP000054771"/>
    </source>
</evidence>
<keyword evidence="2" id="KW-0472">Membrane</keyword>
<sequence length="183" mass="20747">MPSVVKGLPLYALSGILLLGAFSRFTHGVYTPQWYAFQEYHAPDDGSTLALATPIVDTVVALLVAIGSRKARIYAAGFTFVTFAIGLGMQVSAGKERLKRDPRNLAVRLRESKGLEFYQIFFRCVDDVPSIIQSLSSWRYECPISRIDYLLSHVRASASCPRRVLKRHQRNPSRQRKRMENRQ</sequence>